<protein>
    <submittedName>
        <fullName evidence="2">Uncharacterized protein</fullName>
    </submittedName>
</protein>
<sequence length="100" mass="11210">MRIPKVVAGWTVAAVVVTTPVVVWVASWTTTEQTCVVESDVAPHANRSRTYYDVRTSCGLLGVNETRQSRLDDAIDPGQTYRMTIEDRTIAQWLIDVEEL</sequence>
<accession>A0A4Q1KR89</accession>
<reference evidence="3 4" key="1">
    <citation type="submission" date="2019-01" db="EMBL/GenBank/DDBJ databases">
        <title>Oerskovia turbata Genome sequencing and assembly.</title>
        <authorList>
            <person name="Dou T."/>
        </authorList>
    </citation>
    <scope>NUCLEOTIDE SEQUENCE [LARGE SCALE GENOMIC DNA]</scope>
    <source>
        <strain evidence="2 3">JCM12123</strain>
        <strain evidence="1 4">JCM3160</strain>
    </source>
</reference>
<dbReference type="AlphaFoldDB" id="A0A4Q1KR89"/>
<dbReference type="Proteomes" id="UP000289805">
    <property type="component" value="Unassembled WGS sequence"/>
</dbReference>
<evidence type="ECO:0000313" key="1">
    <source>
        <dbReference type="EMBL" id="RXR22367.1"/>
    </source>
</evidence>
<evidence type="ECO:0000313" key="4">
    <source>
        <dbReference type="Proteomes" id="UP000290517"/>
    </source>
</evidence>
<organism evidence="2 3">
    <name type="scientific">Oerskovia turbata</name>
    <dbReference type="NCBI Taxonomy" id="1713"/>
    <lineage>
        <taxon>Bacteria</taxon>
        <taxon>Bacillati</taxon>
        <taxon>Actinomycetota</taxon>
        <taxon>Actinomycetes</taxon>
        <taxon>Micrococcales</taxon>
        <taxon>Cellulomonadaceae</taxon>
        <taxon>Oerskovia</taxon>
    </lineage>
</organism>
<proteinExistence type="predicted"/>
<name>A0A4Q1KR89_9CELL</name>
<evidence type="ECO:0000313" key="3">
    <source>
        <dbReference type="Proteomes" id="UP000289805"/>
    </source>
</evidence>
<dbReference type="EMBL" id="SDJQ01000018">
    <property type="protein sequence ID" value="RXR32432.1"/>
    <property type="molecule type" value="Genomic_DNA"/>
</dbReference>
<keyword evidence="4" id="KW-1185">Reference proteome</keyword>
<dbReference type="Proteomes" id="UP000290517">
    <property type="component" value="Unassembled WGS sequence"/>
</dbReference>
<comment type="caution">
    <text evidence="2">The sequence shown here is derived from an EMBL/GenBank/DDBJ whole genome shotgun (WGS) entry which is preliminary data.</text>
</comment>
<dbReference type="STRING" id="1713.GCA_000718325_03194"/>
<dbReference type="RefSeq" id="WP_030152739.1">
    <property type="nucleotide sequence ID" value="NZ_JOFV01000018.1"/>
</dbReference>
<gene>
    <name evidence="1" type="ORF">EQW73_16630</name>
    <name evidence="2" type="ORF">EQW78_14065</name>
</gene>
<evidence type="ECO:0000313" key="2">
    <source>
        <dbReference type="EMBL" id="RXR32432.1"/>
    </source>
</evidence>
<dbReference type="EMBL" id="SDJR01000013">
    <property type="protein sequence ID" value="RXR22367.1"/>
    <property type="molecule type" value="Genomic_DNA"/>
</dbReference>